<organism evidence="2 3">
    <name type="scientific">Basidiobolus ranarum</name>
    <dbReference type="NCBI Taxonomy" id="34480"/>
    <lineage>
        <taxon>Eukaryota</taxon>
        <taxon>Fungi</taxon>
        <taxon>Fungi incertae sedis</taxon>
        <taxon>Zoopagomycota</taxon>
        <taxon>Entomophthoromycotina</taxon>
        <taxon>Basidiobolomycetes</taxon>
        <taxon>Basidiobolales</taxon>
        <taxon>Basidiobolaceae</taxon>
        <taxon>Basidiobolus</taxon>
    </lineage>
</organism>
<dbReference type="Pfam" id="PF12867">
    <property type="entry name" value="DinB_2"/>
    <property type="match status" value="1"/>
</dbReference>
<evidence type="ECO:0000313" key="3">
    <source>
        <dbReference type="Proteomes" id="UP001479436"/>
    </source>
</evidence>
<dbReference type="PANTHER" id="PTHR23150:SF26">
    <property type="entry name" value="GENERIC METHYLTRANSFERASE"/>
    <property type="match status" value="1"/>
</dbReference>
<evidence type="ECO:0000259" key="1">
    <source>
        <dbReference type="Pfam" id="PF12867"/>
    </source>
</evidence>
<proteinExistence type="predicted"/>
<dbReference type="InterPro" id="IPR024775">
    <property type="entry name" value="DinB-like"/>
</dbReference>
<protein>
    <recommendedName>
        <fullName evidence="1">DinB-like domain-containing protein</fullName>
    </recommendedName>
</protein>
<sequence length="158" mass="18407">MLDFPNARVEQYVGTQSFMPTREAIVSIDLKVENASEKRKEIWRAFNDTYTLYEDLFDSITDKAHYVRADPLRHPLIFYLGHTAAFFINKLVLAKILKYNERIDPSLESLVSVGVDEMSWDDLLSDDYSWPTLESIRSFRSQVRSLVSEVILERLPLN</sequence>
<name>A0ABR2WSR0_9FUNG</name>
<dbReference type="PANTHER" id="PTHR23150">
    <property type="entry name" value="SULFATASE MODIFYING FACTOR 1, 2"/>
    <property type="match status" value="1"/>
</dbReference>
<dbReference type="InterPro" id="IPR051043">
    <property type="entry name" value="Sulfatase_Mod_Factor_Kinase"/>
</dbReference>
<accession>A0ABR2WSR0</accession>
<keyword evidence="3" id="KW-1185">Reference proteome</keyword>
<reference evidence="2 3" key="1">
    <citation type="submission" date="2023-04" db="EMBL/GenBank/DDBJ databases">
        <title>Genome of Basidiobolus ranarum AG-B5.</title>
        <authorList>
            <person name="Stajich J.E."/>
            <person name="Carter-House D."/>
            <person name="Gryganskyi A."/>
        </authorList>
    </citation>
    <scope>NUCLEOTIDE SEQUENCE [LARGE SCALE GENOMIC DNA]</scope>
    <source>
        <strain evidence="2 3">AG-B5</strain>
    </source>
</reference>
<dbReference type="EMBL" id="JASJQH010000406">
    <property type="protein sequence ID" value="KAK9764563.1"/>
    <property type="molecule type" value="Genomic_DNA"/>
</dbReference>
<gene>
    <name evidence="2" type="ORF">K7432_007843</name>
</gene>
<feature type="non-terminal residue" evidence="2">
    <location>
        <position position="158"/>
    </location>
</feature>
<feature type="domain" description="DinB-like" evidence="1">
    <location>
        <begin position="46"/>
        <end position="151"/>
    </location>
</feature>
<comment type="caution">
    <text evidence="2">The sequence shown here is derived from an EMBL/GenBank/DDBJ whole genome shotgun (WGS) entry which is preliminary data.</text>
</comment>
<evidence type="ECO:0000313" key="2">
    <source>
        <dbReference type="EMBL" id="KAK9764563.1"/>
    </source>
</evidence>
<dbReference type="Proteomes" id="UP001479436">
    <property type="component" value="Unassembled WGS sequence"/>
</dbReference>